<gene>
    <name evidence="1" type="ORF">AB204_03905</name>
</gene>
<dbReference type="InterPro" id="IPR008514">
    <property type="entry name" value="T6SS_Hcp"/>
</dbReference>
<dbReference type="NCBIfam" id="TIGR03344">
    <property type="entry name" value="VI_effect_Hcp1"/>
    <property type="match status" value="1"/>
</dbReference>
<dbReference type="Pfam" id="PF05638">
    <property type="entry name" value="T6SS_HCP"/>
    <property type="match status" value="1"/>
</dbReference>
<protein>
    <submittedName>
        <fullName evidence="1">Type VI secretion system protein</fullName>
    </submittedName>
</protein>
<dbReference type="PANTHER" id="PTHR34319">
    <property type="entry name" value="MAJOR EXPORTED PROTEIN"/>
    <property type="match status" value="1"/>
</dbReference>
<dbReference type="EMBL" id="LFCV01000021">
    <property type="protein sequence ID" value="KMJ46414.1"/>
    <property type="molecule type" value="Genomic_DNA"/>
</dbReference>
<dbReference type="InterPro" id="IPR052947">
    <property type="entry name" value="T6SS_Hcp1_domain"/>
</dbReference>
<dbReference type="InterPro" id="IPR036624">
    <property type="entry name" value="Hcp1-lik_sf"/>
</dbReference>
<dbReference type="OrthoDB" id="5674026at2"/>
<name>A0A0J5FW35_9GAMM</name>
<dbReference type="RefSeq" id="WP_047962071.1">
    <property type="nucleotide sequence ID" value="NZ_CAWMBG010000021.1"/>
</dbReference>
<evidence type="ECO:0000313" key="1">
    <source>
        <dbReference type="EMBL" id="KMJ46414.1"/>
    </source>
</evidence>
<dbReference type="Gene3D" id="2.30.110.20">
    <property type="entry name" value="Hcp1-like"/>
    <property type="match status" value="1"/>
</dbReference>
<accession>A0A0J5FW35</accession>
<proteinExistence type="predicted"/>
<reference evidence="1 2" key="1">
    <citation type="submission" date="2015-06" db="EMBL/GenBank/DDBJ databases">
        <title>Draft Whole-Genome Sequence of the Entomopathogenic Bacterium Xenorhabdus khoisanae.</title>
        <authorList>
            <person name="Naidoo S."/>
            <person name="Featherston J."/>
            <person name="Gray V.M."/>
        </authorList>
    </citation>
    <scope>NUCLEOTIDE SEQUENCE [LARGE SCALE GENOMIC DNA]</scope>
    <source>
        <strain evidence="1 2">MCB</strain>
    </source>
</reference>
<dbReference type="STRING" id="880157.AB204_03905"/>
<dbReference type="Proteomes" id="UP000036277">
    <property type="component" value="Unassembled WGS sequence"/>
</dbReference>
<keyword evidence="2" id="KW-1185">Reference proteome</keyword>
<dbReference type="AlphaFoldDB" id="A0A0J5FW35"/>
<dbReference type="PATRIC" id="fig|880157.4.peg.812"/>
<sequence>MANMIYLTLQGDKQGLISQGCSSVESIGNKYQAGHENEIFVLRLHHSIHREQNVNHSPIVFVKPQDKSSPLLMMAISDNETLNLKFDFYRTAQSGAQELYYSIECRDATILDLSPNYPHSVNHAEAQPEESVSIKYKDIICRHHMAGTSGYSVWDDRVY</sequence>
<comment type="caution">
    <text evidence="1">The sequence shown here is derived from an EMBL/GenBank/DDBJ whole genome shotgun (WGS) entry which is preliminary data.</text>
</comment>
<dbReference type="PANTHER" id="PTHR34319:SF7">
    <property type="entry name" value="HNH ENDONUCLEASE DOMAIN-CONTAINING PROTEIN"/>
    <property type="match status" value="1"/>
</dbReference>
<organism evidence="1 2">
    <name type="scientific">Xenorhabdus khoisanae</name>
    <dbReference type="NCBI Taxonomy" id="880157"/>
    <lineage>
        <taxon>Bacteria</taxon>
        <taxon>Pseudomonadati</taxon>
        <taxon>Pseudomonadota</taxon>
        <taxon>Gammaproteobacteria</taxon>
        <taxon>Enterobacterales</taxon>
        <taxon>Morganellaceae</taxon>
        <taxon>Xenorhabdus</taxon>
    </lineage>
</organism>
<evidence type="ECO:0000313" key="2">
    <source>
        <dbReference type="Proteomes" id="UP000036277"/>
    </source>
</evidence>
<dbReference type="SUPFAM" id="SSF141452">
    <property type="entry name" value="Hcp1-like"/>
    <property type="match status" value="1"/>
</dbReference>